<dbReference type="EMBL" id="JBEDUW010000001">
    <property type="protein sequence ID" value="KAK9951500.1"/>
    <property type="molecule type" value="Genomic_DNA"/>
</dbReference>
<feature type="region of interest" description="Disordered" evidence="1">
    <location>
        <begin position="125"/>
        <end position="162"/>
    </location>
</feature>
<dbReference type="Proteomes" id="UP001457282">
    <property type="component" value="Unassembled WGS sequence"/>
</dbReference>
<comment type="caution">
    <text evidence="2">The sequence shown here is derived from an EMBL/GenBank/DDBJ whole genome shotgun (WGS) entry which is preliminary data.</text>
</comment>
<feature type="compositionally biased region" description="Basic residues" evidence="1">
    <location>
        <begin position="558"/>
        <end position="568"/>
    </location>
</feature>
<evidence type="ECO:0000313" key="2">
    <source>
        <dbReference type="EMBL" id="KAK9951500.1"/>
    </source>
</evidence>
<reference evidence="2 3" key="1">
    <citation type="journal article" date="2023" name="G3 (Bethesda)">
        <title>A chromosome-length genome assembly and annotation of blackberry (Rubus argutus, cv. 'Hillquist').</title>
        <authorList>
            <person name="Bruna T."/>
            <person name="Aryal R."/>
            <person name="Dudchenko O."/>
            <person name="Sargent D.J."/>
            <person name="Mead D."/>
            <person name="Buti M."/>
            <person name="Cavallini A."/>
            <person name="Hytonen T."/>
            <person name="Andres J."/>
            <person name="Pham M."/>
            <person name="Weisz D."/>
            <person name="Mascagni F."/>
            <person name="Usai G."/>
            <person name="Natali L."/>
            <person name="Bassil N."/>
            <person name="Fernandez G.E."/>
            <person name="Lomsadze A."/>
            <person name="Armour M."/>
            <person name="Olukolu B."/>
            <person name="Poorten T."/>
            <person name="Britton C."/>
            <person name="Davik J."/>
            <person name="Ashrafi H."/>
            <person name="Aiden E.L."/>
            <person name="Borodovsky M."/>
            <person name="Worthington M."/>
        </authorList>
    </citation>
    <scope>NUCLEOTIDE SEQUENCE [LARGE SCALE GENOMIC DNA]</scope>
    <source>
        <strain evidence="2">PI 553951</strain>
    </source>
</reference>
<protein>
    <recommendedName>
        <fullName evidence="4">Aminotransferase-like plant mobile domain-containing protein</fullName>
    </recommendedName>
</protein>
<feature type="compositionally biased region" description="Low complexity" evidence="1">
    <location>
        <begin position="194"/>
        <end position="211"/>
    </location>
</feature>
<evidence type="ECO:0000313" key="3">
    <source>
        <dbReference type="Proteomes" id="UP001457282"/>
    </source>
</evidence>
<evidence type="ECO:0000256" key="1">
    <source>
        <dbReference type="SAM" id="MobiDB-lite"/>
    </source>
</evidence>
<accession>A0AAW1YRZ2</accession>
<proteinExistence type="predicted"/>
<feature type="region of interest" description="Disordered" evidence="1">
    <location>
        <begin position="186"/>
        <end position="224"/>
    </location>
</feature>
<keyword evidence="3" id="KW-1185">Reference proteome</keyword>
<feature type="region of interest" description="Disordered" evidence="1">
    <location>
        <begin position="548"/>
        <end position="591"/>
    </location>
</feature>
<feature type="compositionally biased region" description="Polar residues" evidence="1">
    <location>
        <begin position="125"/>
        <end position="134"/>
    </location>
</feature>
<gene>
    <name evidence="2" type="ORF">M0R45_006938</name>
</gene>
<feature type="compositionally biased region" description="Low complexity" evidence="1">
    <location>
        <begin position="142"/>
        <end position="161"/>
    </location>
</feature>
<evidence type="ECO:0008006" key="4">
    <source>
        <dbReference type="Google" id="ProtNLM"/>
    </source>
</evidence>
<sequence>MGPYQYRYEMVATEVPQVPSKRNSLVGDLINKFISGRSEVAVVQLSRSVPSHACSPPSPRVRGSYRALRCVGRVSESCVTVVALRSLDTSSSSFEITALGCSIGMSVSSVRNVSLFMQMSDSESRSVSSGNAFSGESERSLSVEAVDSDASSMSSSRSCSSATEQARDHILFETVMRRVETGEDIEPLAAMPYKKSAPSKGSSRSGKSSRPTGVGQGEARRASSQPVGFAVDRLKLSAFTEDELVALREEFNIPESATMRLPEKGELRSASAVPGETLVHPFFFGEGLRIPLPSYQRRFLAEVGLAIAQLNPNTWRCLNALYTLYHHCGFGEPDLAVFFNQWALEEHSKADKGWYKLRSVLKPCEDCPRDTEWMEFTHKYKNVSRCCLTKEALEREGMAGEHDVESHELGSPEIIRDPLVFGNPTSQQTWKSRYFFIDGEWEFPVGSEPSVKRVPCHFANSPVDQSWRRLTERQEKEIKWIREHISIVLRRSTVLLNRFSLDRSGLAPVPKPCKYYSLKKAVGEDPVPEVEVAAADTTDAVVAASVSTPGAAVDSAPNRKKKKAKRAHSASEVEVEVEEEDAGVQETAEVPAETAVTAPARTAREEVREHRKRQKVRAVASDEQVAEGASTAMSSQSTGAGLVFGSTVLPQNAQLVSGCVRTALIDPLPVDNLTIYPELSVMRQREVLFQCKQKVPSSSRMFAFVLVCSLS</sequence>
<dbReference type="PANTHER" id="PTHR31099">
    <property type="entry name" value="OS06G0165300 PROTEIN"/>
    <property type="match status" value="1"/>
</dbReference>
<dbReference type="PANTHER" id="PTHR31099:SF28">
    <property type="entry name" value="F5J5.12"/>
    <property type="match status" value="1"/>
</dbReference>
<organism evidence="2 3">
    <name type="scientific">Rubus argutus</name>
    <name type="common">Southern blackberry</name>
    <dbReference type="NCBI Taxonomy" id="59490"/>
    <lineage>
        <taxon>Eukaryota</taxon>
        <taxon>Viridiplantae</taxon>
        <taxon>Streptophyta</taxon>
        <taxon>Embryophyta</taxon>
        <taxon>Tracheophyta</taxon>
        <taxon>Spermatophyta</taxon>
        <taxon>Magnoliopsida</taxon>
        <taxon>eudicotyledons</taxon>
        <taxon>Gunneridae</taxon>
        <taxon>Pentapetalae</taxon>
        <taxon>rosids</taxon>
        <taxon>fabids</taxon>
        <taxon>Rosales</taxon>
        <taxon>Rosaceae</taxon>
        <taxon>Rosoideae</taxon>
        <taxon>Rosoideae incertae sedis</taxon>
        <taxon>Rubus</taxon>
    </lineage>
</organism>
<feature type="compositionally biased region" description="Acidic residues" evidence="1">
    <location>
        <begin position="573"/>
        <end position="583"/>
    </location>
</feature>
<name>A0AAW1YRZ2_RUBAR</name>
<dbReference type="AlphaFoldDB" id="A0AAW1YRZ2"/>